<evidence type="ECO:0008006" key="4">
    <source>
        <dbReference type="Google" id="ProtNLM"/>
    </source>
</evidence>
<feature type="transmembrane region" description="Helical" evidence="1">
    <location>
        <begin position="190"/>
        <end position="212"/>
    </location>
</feature>
<dbReference type="EMBL" id="JYNL01000068">
    <property type="protein sequence ID" value="KMO68619.1"/>
    <property type="molecule type" value="Genomic_DNA"/>
</dbReference>
<protein>
    <recommendedName>
        <fullName evidence="4">DUF4386 family protein</fullName>
    </recommendedName>
</protein>
<reference evidence="2 3" key="1">
    <citation type="journal article" date="2015" name="Genome Biol. Evol.">
        <title>Characterization of Three Mycobacterium spp. with Potential Use in Bioremediation by Genome Sequencing and Comparative Genomics.</title>
        <authorList>
            <person name="Das S."/>
            <person name="Pettersson B.M."/>
            <person name="Behra P.R."/>
            <person name="Ramesh M."/>
            <person name="Dasgupta S."/>
            <person name="Bhattacharya A."/>
            <person name="Kirsebom L.A."/>
        </authorList>
    </citation>
    <scope>NUCLEOTIDE SEQUENCE [LARGE SCALE GENOMIC DNA]</scope>
    <source>
        <strain evidence="2 3">DSM 43826</strain>
    </source>
</reference>
<keyword evidence="1" id="KW-0812">Transmembrane</keyword>
<keyword evidence="3" id="KW-1185">Reference proteome</keyword>
<proteinExistence type="predicted"/>
<dbReference type="STRING" id="37916.MCHLDSM_06152"/>
<feature type="transmembrane region" description="Helical" evidence="1">
    <location>
        <begin position="21"/>
        <end position="45"/>
    </location>
</feature>
<evidence type="ECO:0000256" key="1">
    <source>
        <dbReference type="SAM" id="Phobius"/>
    </source>
</evidence>
<comment type="caution">
    <text evidence="2">The sequence shown here is derived from an EMBL/GenBank/DDBJ whole genome shotgun (WGS) entry which is preliminary data.</text>
</comment>
<accession>A0A0J6VEK0</accession>
<keyword evidence="1" id="KW-1133">Transmembrane helix</keyword>
<feature type="transmembrane region" description="Helical" evidence="1">
    <location>
        <begin position="65"/>
        <end position="89"/>
    </location>
</feature>
<feature type="transmembrane region" description="Helical" evidence="1">
    <location>
        <begin position="144"/>
        <end position="169"/>
    </location>
</feature>
<sequence length="251" mass="27064">MQILAAAEELPSTSALKAQLVCLWITPVVGAILLIAFVTFPGFLPPMAPDMSPAEVAAFYAENTAMIRFSMLTYNLCAIMLLPFFMLIVVQMKRMSTQTHVLAYCYLTAVVSGATLFALADIFFLVAAFRADRDPELVQLLNDLAWITLVAPVGMLVTQNLLLAAAVFFDTGSHGSPDPVFPRWVGHVAVLTGLAMAPAAAAAVVSTGPLAWNGSVSFWLRIAAFVAFVTVMFVVLRNTLHRQAIDEGIAR</sequence>
<evidence type="ECO:0000313" key="3">
    <source>
        <dbReference type="Proteomes" id="UP000036513"/>
    </source>
</evidence>
<organism evidence="2 3">
    <name type="scientific">Mycolicibacterium chlorophenolicum</name>
    <dbReference type="NCBI Taxonomy" id="37916"/>
    <lineage>
        <taxon>Bacteria</taxon>
        <taxon>Bacillati</taxon>
        <taxon>Actinomycetota</taxon>
        <taxon>Actinomycetes</taxon>
        <taxon>Mycobacteriales</taxon>
        <taxon>Mycobacteriaceae</taxon>
        <taxon>Mycolicibacterium</taxon>
    </lineage>
</organism>
<dbReference type="RefSeq" id="WP_048473235.1">
    <property type="nucleotide sequence ID" value="NZ_JYNL01000068.1"/>
</dbReference>
<dbReference type="PATRIC" id="fig|37916.4.peg.6174"/>
<keyword evidence="1" id="KW-0472">Membrane</keyword>
<evidence type="ECO:0000313" key="2">
    <source>
        <dbReference type="EMBL" id="KMO68619.1"/>
    </source>
</evidence>
<feature type="transmembrane region" description="Helical" evidence="1">
    <location>
        <begin position="101"/>
        <end position="124"/>
    </location>
</feature>
<gene>
    <name evidence="2" type="ORF">MCHLDSM_06152</name>
</gene>
<dbReference type="AlphaFoldDB" id="A0A0J6VEK0"/>
<dbReference type="Proteomes" id="UP000036513">
    <property type="component" value="Unassembled WGS sequence"/>
</dbReference>
<name>A0A0J6VEK0_9MYCO</name>
<feature type="transmembrane region" description="Helical" evidence="1">
    <location>
        <begin position="218"/>
        <end position="236"/>
    </location>
</feature>